<dbReference type="GO" id="GO:0005886">
    <property type="term" value="C:plasma membrane"/>
    <property type="evidence" value="ECO:0007669"/>
    <property type="project" value="TreeGrafter"/>
</dbReference>
<feature type="transmembrane region" description="Helical" evidence="5">
    <location>
        <begin position="169"/>
        <end position="189"/>
    </location>
</feature>
<dbReference type="InParanoid" id="Q6CTH9"/>
<dbReference type="InterPro" id="IPR019402">
    <property type="entry name" value="CWH43_N"/>
</dbReference>
<evidence type="ECO:0000256" key="4">
    <source>
        <dbReference type="ARBA" id="ARBA00023136"/>
    </source>
</evidence>
<dbReference type="EMBL" id="CR382123">
    <property type="protein sequence ID" value="CAH01611.1"/>
    <property type="molecule type" value="Genomic_DNA"/>
</dbReference>
<dbReference type="InterPro" id="IPR050911">
    <property type="entry name" value="DRAM/TMEM150_Autophagy_Mod"/>
</dbReference>
<comment type="subcellular location">
    <subcellularLocation>
        <location evidence="1">Endomembrane system</location>
        <topology evidence="1">Multi-pass membrane protein</topology>
    </subcellularLocation>
</comment>
<dbReference type="Pfam" id="PF10277">
    <property type="entry name" value="Frag1"/>
    <property type="match status" value="1"/>
</dbReference>
<sequence length="308" mass="36008">MFPRPGNYWFIFPWIAFIPWYGMLIAMLACWAGQGHPIYWFMHTDQFPVYISHIGATNLKPLFISCAAWQGLGYVIMVALEYFQRSGHWPFKLPYTYHDDLEKSNDSSIMESNYIEALIQKKYVMPPFFTKHERNLVWASFVLGSIGELALLMCTIFSTNTYPRVHSSMVGIFCAFVGLSVICHVAQYMTMGRHYAVVHPLTSSEDIGKDTRWNEWHGHVWNKYTISGLLKAFWVIAAFVWAICFACLEDRSTTACFEWLLAFWFGLYFIIVSVDWYIGGRYTQSKYFHQITITENLNYYKYNQLNAL</sequence>
<feature type="transmembrane region" description="Helical" evidence="5">
    <location>
        <begin position="12"/>
        <end position="32"/>
    </location>
</feature>
<dbReference type="PANTHER" id="PTHR21324:SF2">
    <property type="entry name" value="EG:22E5.9 PROTEIN"/>
    <property type="match status" value="1"/>
</dbReference>
<feature type="domain" description="CWH43-like N-terminal" evidence="6">
    <location>
        <begin position="8"/>
        <end position="277"/>
    </location>
</feature>
<reference evidence="7 8" key="1">
    <citation type="journal article" date="2004" name="Nature">
        <title>Genome evolution in yeasts.</title>
        <authorList>
            <consortium name="Genolevures"/>
            <person name="Dujon B."/>
            <person name="Sherman D."/>
            <person name="Fischer G."/>
            <person name="Durrens P."/>
            <person name="Casaregola S."/>
            <person name="Lafontaine I."/>
            <person name="de Montigny J."/>
            <person name="Marck C."/>
            <person name="Neuveglise C."/>
            <person name="Talla E."/>
            <person name="Goffard N."/>
            <person name="Frangeul L."/>
            <person name="Aigle M."/>
            <person name="Anthouard V."/>
            <person name="Babour A."/>
            <person name="Barbe V."/>
            <person name="Barnay S."/>
            <person name="Blanchin S."/>
            <person name="Beckerich J.M."/>
            <person name="Beyne E."/>
            <person name="Bleykasten C."/>
            <person name="Boisrame A."/>
            <person name="Boyer J."/>
            <person name="Cattolico L."/>
            <person name="Confanioleri F."/>
            <person name="de Daruvar A."/>
            <person name="Despons L."/>
            <person name="Fabre E."/>
            <person name="Fairhead C."/>
            <person name="Ferry-Dumazet H."/>
            <person name="Groppi A."/>
            <person name="Hantraye F."/>
            <person name="Hennequin C."/>
            <person name="Jauniaux N."/>
            <person name="Joyet P."/>
            <person name="Kachouri R."/>
            <person name="Kerrest A."/>
            <person name="Koszul R."/>
            <person name="Lemaire M."/>
            <person name="Lesur I."/>
            <person name="Ma L."/>
            <person name="Muller H."/>
            <person name="Nicaud J.M."/>
            <person name="Nikolski M."/>
            <person name="Oztas S."/>
            <person name="Ozier-Kalogeropoulos O."/>
            <person name="Pellenz S."/>
            <person name="Potier S."/>
            <person name="Richard G.F."/>
            <person name="Straub M.L."/>
            <person name="Suleau A."/>
            <person name="Swennene D."/>
            <person name="Tekaia F."/>
            <person name="Wesolowski-Louvel M."/>
            <person name="Westhof E."/>
            <person name="Wirth B."/>
            <person name="Zeniou-Meyer M."/>
            <person name="Zivanovic I."/>
            <person name="Bolotin-Fukuhara M."/>
            <person name="Thierry A."/>
            <person name="Bouchier C."/>
            <person name="Caudron B."/>
            <person name="Scarpelli C."/>
            <person name="Gaillardin C."/>
            <person name="Weissenbach J."/>
            <person name="Wincker P."/>
            <person name="Souciet J.L."/>
        </authorList>
    </citation>
    <scope>NUCLEOTIDE SEQUENCE [LARGE SCALE GENOMIC DNA]</scope>
    <source>
        <strain evidence="8">ATCC 8585 / CBS 2359 / DSM 70799 / NBRC 1267 / NRRL Y-1140 / WM37</strain>
    </source>
</reference>
<dbReference type="eggNOG" id="ENOG502RZQS">
    <property type="taxonomic scope" value="Eukaryota"/>
</dbReference>
<name>Q6CTH9_KLULA</name>
<protein>
    <submittedName>
        <fullName evidence="7">KLLA0C12595p</fullName>
    </submittedName>
</protein>
<dbReference type="PANTHER" id="PTHR21324">
    <property type="entry name" value="FASTING-INDUCIBLE INTEGRAL MEMBRANE PROTEIN TM6P1-RELATED"/>
    <property type="match status" value="1"/>
</dbReference>
<keyword evidence="3 5" id="KW-1133">Transmembrane helix</keyword>
<dbReference type="FunCoup" id="Q6CTH9">
    <property type="interactions" value="76"/>
</dbReference>
<dbReference type="GO" id="GO:0012505">
    <property type="term" value="C:endomembrane system"/>
    <property type="evidence" value="ECO:0007669"/>
    <property type="project" value="UniProtKB-SubCell"/>
</dbReference>
<keyword evidence="2 5" id="KW-0812">Transmembrane</keyword>
<evidence type="ECO:0000256" key="3">
    <source>
        <dbReference type="ARBA" id="ARBA00022989"/>
    </source>
</evidence>
<dbReference type="HOGENOM" id="CLU_050573_1_0_1"/>
<dbReference type="AlphaFoldDB" id="Q6CTH9"/>
<evidence type="ECO:0000256" key="1">
    <source>
        <dbReference type="ARBA" id="ARBA00004127"/>
    </source>
</evidence>
<evidence type="ECO:0000313" key="7">
    <source>
        <dbReference type="EMBL" id="CAH01611.1"/>
    </source>
</evidence>
<feature type="transmembrane region" description="Helical" evidence="5">
    <location>
        <begin position="62"/>
        <end position="83"/>
    </location>
</feature>
<dbReference type="OMA" id="YRSQHRI"/>
<dbReference type="PROSITE" id="PS51257">
    <property type="entry name" value="PROKAR_LIPOPROTEIN"/>
    <property type="match status" value="1"/>
</dbReference>
<feature type="transmembrane region" description="Helical" evidence="5">
    <location>
        <begin position="136"/>
        <end position="157"/>
    </location>
</feature>
<dbReference type="Proteomes" id="UP000000598">
    <property type="component" value="Chromosome C"/>
</dbReference>
<keyword evidence="8" id="KW-1185">Reference proteome</keyword>
<feature type="transmembrane region" description="Helical" evidence="5">
    <location>
        <begin position="229"/>
        <end position="248"/>
    </location>
</feature>
<organism evidence="7 8">
    <name type="scientific">Kluyveromyces lactis (strain ATCC 8585 / CBS 2359 / DSM 70799 / NBRC 1267 / NRRL Y-1140 / WM37)</name>
    <name type="common">Yeast</name>
    <name type="synonym">Candida sphaerica</name>
    <dbReference type="NCBI Taxonomy" id="284590"/>
    <lineage>
        <taxon>Eukaryota</taxon>
        <taxon>Fungi</taxon>
        <taxon>Dikarya</taxon>
        <taxon>Ascomycota</taxon>
        <taxon>Saccharomycotina</taxon>
        <taxon>Saccharomycetes</taxon>
        <taxon>Saccharomycetales</taxon>
        <taxon>Saccharomycetaceae</taxon>
        <taxon>Kluyveromyces</taxon>
    </lineage>
</organism>
<keyword evidence="4 5" id="KW-0472">Membrane</keyword>
<gene>
    <name evidence="7" type="ORF">KLLA0_C12595g</name>
</gene>
<proteinExistence type="predicted"/>
<dbReference type="KEGG" id="kla:KLLA0_C12595g"/>
<feature type="transmembrane region" description="Helical" evidence="5">
    <location>
        <begin position="260"/>
        <end position="278"/>
    </location>
</feature>
<evidence type="ECO:0000256" key="5">
    <source>
        <dbReference type="SAM" id="Phobius"/>
    </source>
</evidence>
<dbReference type="PaxDb" id="284590-Q6CTH9"/>
<evidence type="ECO:0000259" key="6">
    <source>
        <dbReference type="Pfam" id="PF10277"/>
    </source>
</evidence>
<dbReference type="STRING" id="284590.Q6CTH9"/>
<evidence type="ECO:0000256" key="2">
    <source>
        <dbReference type="ARBA" id="ARBA00022692"/>
    </source>
</evidence>
<evidence type="ECO:0000313" key="8">
    <source>
        <dbReference type="Proteomes" id="UP000000598"/>
    </source>
</evidence>
<accession>Q6CTH9</accession>